<comment type="caution">
    <text evidence="2">The sequence shown here is derived from an EMBL/GenBank/DDBJ whole genome shotgun (WGS) entry which is preliminary data.</text>
</comment>
<keyword evidence="1" id="KW-1133">Transmembrane helix</keyword>
<keyword evidence="3" id="KW-1185">Reference proteome</keyword>
<feature type="transmembrane region" description="Helical" evidence="1">
    <location>
        <begin position="69"/>
        <end position="90"/>
    </location>
</feature>
<feature type="transmembrane region" description="Helical" evidence="1">
    <location>
        <begin position="12"/>
        <end position="35"/>
    </location>
</feature>
<proteinExistence type="predicted"/>
<feature type="transmembrane region" description="Helical" evidence="1">
    <location>
        <begin position="249"/>
        <end position="267"/>
    </location>
</feature>
<dbReference type="AlphaFoldDB" id="A0AAD8B9Z9"/>
<feature type="transmembrane region" description="Helical" evidence="1">
    <location>
        <begin position="102"/>
        <end position="125"/>
    </location>
</feature>
<name>A0AAD8B9Z9_BIOPF</name>
<reference evidence="2" key="2">
    <citation type="submission" date="2023-04" db="EMBL/GenBank/DDBJ databases">
        <authorList>
            <person name="Bu L."/>
            <person name="Lu L."/>
            <person name="Laidemitt M.R."/>
            <person name="Zhang S.M."/>
            <person name="Mutuku M."/>
            <person name="Mkoji G."/>
            <person name="Steinauer M."/>
            <person name="Loker E.S."/>
        </authorList>
    </citation>
    <scope>NUCLEOTIDE SEQUENCE</scope>
    <source>
        <strain evidence="2">KasaAsao</strain>
        <tissue evidence="2">Whole Snail</tissue>
    </source>
</reference>
<evidence type="ECO:0000313" key="2">
    <source>
        <dbReference type="EMBL" id="KAK0050666.1"/>
    </source>
</evidence>
<keyword evidence="1" id="KW-0472">Membrane</keyword>
<evidence type="ECO:0000313" key="3">
    <source>
        <dbReference type="Proteomes" id="UP001233172"/>
    </source>
</evidence>
<reference evidence="2" key="1">
    <citation type="journal article" date="2023" name="PLoS Negl. Trop. Dis.">
        <title>A genome sequence for Biomphalaria pfeifferi, the major vector snail for the human-infecting parasite Schistosoma mansoni.</title>
        <authorList>
            <person name="Bu L."/>
            <person name="Lu L."/>
            <person name="Laidemitt M.R."/>
            <person name="Zhang S.M."/>
            <person name="Mutuku M."/>
            <person name="Mkoji G."/>
            <person name="Steinauer M."/>
            <person name="Loker E.S."/>
        </authorList>
    </citation>
    <scope>NUCLEOTIDE SEQUENCE</scope>
    <source>
        <strain evidence="2">KasaAsao</strain>
    </source>
</reference>
<feature type="transmembrane region" description="Helical" evidence="1">
    <location>
        <begin position="177"/>
        <end position="202"/>
    </location>
</feature>
<dbReference type="Proteomes" id="UP001233172">
    <property type="component" value="Unassembled WGS sequence"/>
</dbReference>
<dbReference type="PANTHER" id="PTHR33802:SF1">
    <property type="entry name" value="XK-RELATED PROTEIN"/>
    <property type="match status" value="1"/>
</dbReference>
<dbReference type="PANTHER" id="PTHR33802">
    <property type="entry name" value="SI:CH211-161H7.5-RELATED"/>
    <property type="match status" value="1"/>
</dbReference>
<gene>
    <name evidence="2" type="ORF">Bpfe_020003</name>
</gene>
<feature type="transmembrane region" description="Helical" evidence="1">
    <location>
        <begin position="273"/>
        <end position="296"/>
    </location>
</feature>
<evidence type="ECO:0000256" key="1">
    <source>
        <dbReference type="SAM" id="Phobius"/>
    </source>
</evidence>
<keyword evidence="1" id="KW-0812">Transmembrane</keyword>
<feature type="transmembrane region" description="Helical" evidence="1">
    <location>
        <begin position="131"/>
        <end position="156"/>
    </location>
</feature>
<protein>
    <submittedName>
        <fullName evidence="2">Uncharacterized protein</fullName>
    </submittedName>
</protein>
<accession>A0AAD8B9Z9</accession>
<organism evidence="2 3">
    <name type="scientific">Biomphalaria pfeifferi</name>
    <name type="common">Bloodfluke planorb</name>
    <name type="synonym">Freshwater snail</name>
    <dbReference type="NCBI Taxonomy" id="112525"/>
    <lineage>
        <taxon>Eukaryota</taxon>
        <taxon>Metazoa</taxon>
        <taxon>Spiralia</taxon>
        <taxon>Lophotrochozoa</taxon>
        <taxon>Mollusca</taxon>
        <taxon>Gastropoda</taxon>
        <taxon>Heterobranchia</taxon>
        <taxon>Euthyneura</taxon>
        <taxon>Panpulmonata</taxon>
        <taxon>Hygrophila</taxon>
        <taxon>Lymnaeoidea</taxon>
        <taxon>Planorbidae</taxon>
        <taxon>Biomphalaria</taxon>
    </lineage>
</organism>
<dbReference type="EMBL" id="JASAOG010000112">
    <property type="protein sequence ID" value="KAK0050666.1"/>
    <property type="molecule type" value="Genomic_DNA"/>
</dbReference>
<sequence length="326" mass="36764">MGTYHNPFQLLCIFFNFAVAILTTLVVFSSIAWQYGFQEALPNLLTQSLQDVADARPSSISPQPWAHNIWAALTLWHVLWALYGLVNVFRTTAGVPVYTSPVLLNNIALVTYIFSCGFTIAWFILYDRLYTSVSCLFIAMTCILTWVAYGACAYALNYNLYRLQKSERESEIWLTRLLVHNGIAAMGTWSYFVFAFNLALALVHNPDIQLKDEIASIISLSIIGLYQVLLLILNITCFDRQTRSTMAPYILNIIVLSAVLFRMELWSTQDNKFVLAAVLLAFAFLSLMVKCVFVAFRLLKGSSGGGEITSEYHHSTKATEAHYLLK</sequence>
<feature type="transmembrane region" description="Helical" evidence="1">
    <location>
        <begin position="214"/>
        <end position="237"/>
    </location>
</feature>